<reference evidence="1" key="1">
    <citation type="journal article" date="2021" name="Open Biol.">
        <title>Shared evolutionary footprints suggest mitochondrial oxidative damage underlies multiple complex I losses in fungi.</title>
        <authorList>
            <person name="Schikora-Tamarit M.A."/>
            <person name="Marcet-Houben M."/>
            <person name="Nosek J."/>
            <person name="Gabaldon T."/>
        </authorList>
    </citation>
    <scope>NUCLEOTIDE SEQUENCE</scope>
    <source>
        <strain evidence="1">CBS6341</strain>
    </source>
</reference>
<gene>
    <name evidence="1" type="ORF">WICMUC_000662</name>
</gene>
<name>A0A9P8PZ59_9ASCO</name>
<accession>A0A9P8PZ59</accession>
<proteinExistence type="predicted"/>
<keyword evidence="2" id="KW-1185">Reference proteome</keyword>
<comment type="caution">
    <text evidence="1">The sequence shown here is derived from an EMBL/GenBank/DDBJ whole genome shotgun (WGS) entry which is preliminary data.</text>
</comment>
<protein>
    <submittedName>
        <fullName evidence="1">Uncharacterized protein</fullName>
    </submittedName>
</protein>
<evidence type="ECO:0000313" key="1">
    <source>
        <dbReference type="EMBL" id="KAH3679919.1"/>
    </source>
</evidence>
<sequence length="87" mass="9689">MTNQPPILDLLSNSLEAIFKASSEPNEMISRCSTLSFARFLTLNVGSKLEEDPRIIALFGEVDLMISSRLYFDINGPLPESKILESL</sequence>
<reference evidence="1" key="2">
    <citation type="submission" date="2021-01" db="EMBL/GenBank/DDBJ databases">
        <authorList>
            <person name="Schikora-Tamarit M.A."/>
        </authorList>
    </citation>
    <scope>NUCLEOTIDE SEQUENCE</scope>
    <source>
        <strain evidence="1">CBS6341</strain>
    </source>
</reference>
<evidence type="ECO:0000313" key="2">
    <source>
        <dbReference type="Proteomes" id="UP000769528"/>
    </source>
</evidence>
<organism evidence="1 2">
    <name type="scientific">Wickerhamomyces mucosus</name>
    <dbReference type="NCBI Taxonomy" id="1378264"/>
    <lineage>
        <taxon>Eukaryota</taxon>
        <taxon>Fungi</taxon>
        <taxon>Dikarya</taxon>
        <taxon>Ascomycota</taxon>
        <taxon>Saccharomycotina</taxon>
        <taxon>Saccharomycetes</taxon>
        <taxon>Phaffomycetales</taxon>
        <taxon>Wickerhamomycetaceae</taxon>
        <taxon>Wickerhamomyces</taxon>
    </lineage>
</organism>
<dbReference type="EMBL" id="JAEUBF010000206">
    <property type="protein sequence ID" value="KAH3679919.1"/>
    <property type="molecule type" value="Genomic_DNA"/>
</dbReference>
<dbReference type="Proteomes" id="UP000769528">
    <property type="component" value="Unassembled WGS sequence"/>
</dbReference>
<dbReference type="AlphaFoldDB" id="A0A9P8PZ59"/>